<feature type="signal peptide" evidence="2">
    <location>
        <begin position="1"/>
        <end position="21"/>
    </location>
</feature>
<keyword evidence="2" id="KW-0732">Signal</keyword>
<dbReference type="RefSeq" id="WP_023175242.1">
    <property type="nucleotide sequence ID" value="NC_022600.1"/>
</dbReference>
<dbReference type="AlphaFoldDB" id="U5QLZ0"/>
<feature type="region of interest" description="Disordered" evidence="1">
    <location>
        <begin position="24"/>
        <end position="76"/>
    </location>
</feature>
<dbReference type="SUPFAM" id="SSF49452">
    <property type="entry name" value="Starch-binding domain-like"/>
    <property type="match status" value="1"/>
</dbReference>
<evidence type="ECO:0000313" key="3">
    <source>
        <dbReference type="EMBL" id="AGY59926.1"/>
    </source>
</evidence>
<sequence length="454" mass="48828">MRGSLLWLCLVAYAAPLAAWSAPETTVPASRPQPEAKKPAAAVAAPRPKIAPQQSVGPQVKSPPPKAASAPNKPLLVPKNKPTVTFAVVKTAPAFVVPVKVAPGTAFTAKPLAAPAPVRRKPSPAPVAAHPLKGAPSPVRPEPVTRTGKPIQTKLDATVVSPSLALLLGQIRDEQGNPVAGATVSLGKKFARTDASGSYVIENLTPGRWEVKVQHNAYTEKTTRIWLVEGLKTNLSLALVRPVTRQPPSRVGLIGVGSLPATDTLAQRLAEDLVRTGAFPQGGPLAFIKRDEVMPAVRKLDHPLFEILDHDRPNVALVKDFFDYLGLSALVVSRVDLLTRNEGDATQLNTHSRVELWQIKDNRVDIRTLADAGRSERQDGNLNKAETDQLYAVQITRQAEEYQKRWERDSPLTALVKTLPQTGSTPQTTTKVEILPTTKGQPQPKSAPTPPPKP</sequence>
<reference evidence="3 4" key="1">
    <citation type="journal article" date="2013" name="PLoS ONE">
        <title>Cultivation and Complete Genome Sequencing of Gloeobacter kilaueensis sp. nov., from a Lava Cave in Kilauea Caldera, Hawai'i.</title>
        <authorList>
            <person name="Saw J.H."/>
            <person name="Schatz M."/>
            <person name="Brown M.V."/>
            <person name="Kunkel D.D."/>
            <person name="Foster J.S."/>
            <person name="Shick H."/>
            <person name="Christensen S."/>
            <person name="Hou S."/>
            <person name="Wan X."/>
            <person name="Donachie S.P."/>
        </authorList>
    </citation>
    <scope>NUCLEOTIDE SEQUENCE [LARGE SCALE GENOMIC DNA]</scope>
    <source>
        <strain evidence="4">JS</strain>
    </source>
</reference>
<dbReference type="InterPro" id="IPR013784">
    <property type="entry name" value="Carb-bd-like_fold"/>
</dbReference>
<keyword evidence="4" id="KW-1185">Reference proteome</keyword>
<evidence type="ECO:0000313" key="4">
    <source>
        <dbReference type="Proteomes" id="UP000017396"/>
    </source>
</evidence>
<dbReference type="Gene3D" id="2.60.40.1120">
    <property type="entry name" value="Carboxypeptidase-like, regulatory domain"/>
    <property type="match status" value="1"/>
</dbReference>
<name>U5QLZ0_GLOK1</name>
<dbReference type="Proteomes" id="UP000017396">
    <property type="component" value="Chromosome"/>
</dbReference>
<feature type="compositionally biased region" description="Pro residues" evidence="1">
    <location>
        <begin position="445"/>
        <end position="454"/>
    </location>
</feature>
<feature type="compositionally biased region" description="Polar residues" evidence="1">
    <location>
        <begin position="419"/>
        <end position="431"/>
    </location>
</feature>
<dbReference type="GO" id="GO:0030246">
    <property type="term" value="F:carbohydrate binding"/>
    <property type="evidence" value="ECO:0007669"/>
    <property type="project" value="InterPro"/>
</dbReference>
<protein>
    <submittedName>
        <fullName evidence="3">Peptidase C1A, papain</fullName>
    </submittedName>
</protein>
<dbReference type="EMBL" id="CP003587">
    <property type="protein sequence ID" value="AGY59926.1"/>
    <property type="molecule type" value="Genomic_DNA"/>
</dbReference>
<feature type="region of interest" description="Disordered" evidence="1">
    <location>
        <begin position="116"/>
        <end position="148"/>
    </location>
</feature>
<evidence type="ECO:0000256" key="2">
    <source>
        <dbReference type="SAM" id="SignalP"/>
    </source>
</evidence>
<feature type="region of interest" description="Disordered" evidence="1">
    <location>
        <begin position="417"/>
        <end position="454"/>
    </location>
</feature>
<dbReference type="KEGG" id="glj:GKIL_3680"/>
<proteinExistence type="predicted"/>
<organism evidence="3 4">
    <name type="scientific">Gloeobacter kilaueensis (strain ATCC BAA-2537 / CCAP 1431/1 / ULC 316 / JS1)</name>
    <dbReference type="NCBI Taxonomy" id="1183438"/>
    <lineage>
        <taxon>Bacteria</taxon>
        <taxon>Bacillati</taxon>
        <taxon>Cyanobacteriota</taxon>
        <taxon>Cyanophyceae</taxon>
        <taxon>Gloeobacterales</taxon>
        <taxon>Gloeobacteraceae</taxon>
        <taxon>Gloeobacter</taxon>
    </lineage>
</organism>
<dbReference type="Pfam" id="PF13620">
    <property type="entry name" value="CarboxypepD_reg"/>
    <property type="match status" value="1"/>
</dbReference>
<dbReference type="HOGENOM" id="CLU_541593_0_0_3"/>
<dbReference type="STRING" id="1183438.GKIL_3680"/>
<gene>
    <name evidence="3" type="primary">kgd</name>
    <name evidence="3" type="ORF">GKIL_3680</name>
</gene>
<feature type="compositionally biased region" description="Low complexity" evidence="1">
    <location>
        <begin position="67"/>
        <end position="76"/>
    </location>
</feature>
<dbReference type="eggNOG" id="ENOG503417Q">
    <property type="taxonomic scope" value="Bacteria"/>
</dbReference>
<accession>U5QLZ0</accession>
<feature type="chain" id="PRO_5004664071" evidence="2">
    <location>
        <begin position="22"/>
        <end position="454"/>
    </location>
</feature>
<dbReference type="OrthoDB" id="556723at2"/>
<feature type="compositionally biased region" description="Low complexity" evidence="1">
    <location>
        <begin position="39"/>
        <end position="52"/>
    </location>
</feature>
<evidence type="ECO:0000256" key="1">
    <source>
        <dbReference type="SAM" id="MobiDB-lite"/>
    </source>
</evidence>